<dbReference type="Pfam" id="PF00069">
    <property type="entry name" value="Pkinase"/>
    <property type="match status" value="1"/>
</dbReference>
<evidence type="ECO:0000256" key="5">
    <source>
        <dbReference type="ARBA" id="ARBA00022777"/>
    </source>
</evidence>
<dbReference type="SMART" id="SM00220">
    <property type="entry name" value="S_TKc"/>
    <property type="match status" value="1"/>
</dbReference>
<proteinExistence type="predicted"/>
<keyword evidence="2" id="KW-0723">Serine/threonine-protein kinase</keyword>
<keyword evidence="9" id="KW-1185">Reference proteome</keyword>
<dbReference type="InterPro" id="IPR053524">
    <property type="entry name" value="Aerial_hyphae_peptide-synth"/>
</dbReference>
<evidence type="ECO:0000313" key="9">
    <source>
        <dbReference type="Proteomes" id="UP001205311"/>
    </source>
</evidence>
<dbReference type="SUPFAM" id="SSF56112">
    <property type="entry name" value="Protein kinase-like (PK-like)"/>
    <property type="match status" value="1"/>
</dbReference>
<dbReference type="Pfam" id="PF25816">
    <property type="entry name" value="RamC_N"/>
    <property type="match status" value="1"/>
</dbReference>
<gene>
    <name evidence="8" type="ORF">LX15_002741</name>
</gene>
<dbReference type="EMBL" id="JAMTCP010000013">
    <property type="protein sequence ID" value="MCP2259040.1"/>
    <property type="molecule type" value="Genomic_DNA"/>
</dbReference>
<dbReference type="Pfam" id="PF05147">
    <property type="entry name" value="LANC_like"/>
    <property type="match status" value="1"/>
</dbReference>
<evidence type="ECO:0000256" key="4">
    <source>
        <dbReference type="ARBA" id="ARBA00022741"/>
    </source>
</evidence>
<dbReference type="InterPro" id="IPR058053">
    <property type="entry name" value="RamC_C"/>
</dbReference>
<keyword evidence="3" id="KW-0808">Transferase</keyword>
<evidence type="ECO:0000256" key="3">
    <source>
        <dbReference type="ARBA" id="ARBA00022679"/>
    </source>
</evidence>
<keyword evidence="5 8" id="KW-0418">Kinase</keyword>
<dbReference type="InterPro" id="IPR007822">
    <property type="entry name" value="LANC-like"/>
</dbReference>
<dbReference type="InterPro" id="IPR011009">
    <property type="entry name" value="Kinase-like_dom_sf"/>
</dbReference>
<accession>A0ABT1HUD9</accession>
<dbReference type="InterPro" id="IPR000719">
    <property type="entry name" value="Prot_kinase_dom"/>
</dbReference>
<evidence type="ECO:0000313" key="8">
    <source>
        <dbReference type="EMBL" id="MCP2259040.1"/>
    </source>
</evidence>
<dbReference type="InterPro" id="IPR057929">
    <property type="entry name" value="RamC_N"/>
</dbReference>
<dbReference type="RefSeq" id="WP_253669950.1">
    <property type="nucleotide sequence ID" value="NZ_JAMTCP010000013.1"/>
</dbReference>
<dbReference type="Gene3D" id="1.10.510.10">
    <property type="entry name" value="Transferase(Phosphotransferase) domain 1"/>
    <property type="match status" value="1"/>
</dbReference>
<dbReference type="Gene3D" id="1.50.10.20">
    <property type="match status" value="1"/>
</dbReference>
<keyword evidence="6" id="KW-0067">ATP-binding</keyword>
<evidence type="ECO:0000256" key="6">
    <source>
        <dbReference type="ARBA" id="ARBA00022840"/>
    </source>
</evidence>
<dbReference type="PROSITE" id="PS50011">
    <property type="entry name" value="PROTEIN_KINASE_DOM"/>
    <property type="match status" value="1"/>
</dbReference>
<protein>
    <recommendedName>
        <fullName evidence="1">non-specific serine/threonine protein kinase</fullName>
        <ecNumber evidence="1">2.7.11.1</ecNumber>
    </recommendedName>
</protein>
<dbReference type="GO" id="GO:0016301">
    <property type="term" value="F:kinase activity"/>
    <property type="evidence" value="ECO:0007669"/>
    <property type="project" value="UniProtKB-KW"/>
</dbReference>
<evidence type="ECO:0000256" key="2">
    <source>
        <dbReference type="ARBA" id="ARBA00022527"/>
    </source>
</evidence>
<dbReference type="PANTHER" id="PTHR43289">
    <property type="entry name" value="MITOGEN-ACTIVATED PROTEIN KINASE KINASE KINASE 20-RELATED"/>
    <property type="match status" value="1"/>
</dbReference>
<dbReference type="SUPFAM" id="SSF158745">
    <property type="entry name" value="LanC-like"/>
    <property type="match status" value="1"/>
</dbReference>
<dbReference type="Proteomes" id="UP001205311">
    <property type="component" value="Unassembled WGS sequence"/>
</dbReference>
<keyword evidence="4" id="KW-0547">Nucleotide-binding</keyword>
<organism evidence="8 9">
    <name type="scientific">Streptoalloteichus tenebrarius (strain ATCC 17920 / DSM 40477 / JCM 4838 / CBS 697.72 / NBRC 16177 / NCIMB 11028 / NRRL B-12390 / A12253. 1 / ISP 5477)</name>
    <name type="common">Streptomyces tenebrarius</name>
    <dbReference type="NCBI Taxonomy" id="1933"/>
    <lineage>
        <taxon>Bacteria</taxon>
        <taxon>Bacillati</taxon>
        <taxon>Actinomycetota</taxon>
        <taxon>Actinomycetes</taxon>
        <taxon>Pseudonocardiales</taxon>
        <taxon>Pseudonocardiaceae</taxon>
        <taxon>Streptoalloteichus</taxon>
    </lineage>
</organism>
<dbReference type="Gene3D" id="3.30.200.20">
    <property type="entry name" value="Phosphorylase Kinase, domain 1"/>
    <property type="match status" value="1"/>
</dbReference>
<sequence length="862" mass="95655">MRERYSLFALADPVFYDSPTRWRTDEKPFGAVGRALPDGFERSDRDFWVSVRPAGGELPAQGWKVHVSAAMDNAEDVLDRVWEYCVPRRIAFKFLRDRNMLFVQNSKYAPRESSGKFVTIYPTDEEQLGTLLTELSAELAGQHGPYVLSDLRWGEGPLYVRYGGFARMECTDANGETVLAVERPDGTLVPDRRGGGFTVPDWVTLPAFLEPHLAARKSRSAADFPYRVVRPLHFSNAGGVYLARRTSDDRQVVLKEGRPHAGLDRDGRDAVGRLLHEKDILERLRGVPGIPELLDHHVVDGHHFLVLEHVPGEVVWRWVGQENPFVNPDVTEESVAAYTRRALRVVATIEEIVAEVHRRGVVLGDLHPGNILVSEDDRVWLIDFEISTPAGRPHRRPPLEVVGFAPPWADRSGFDADRHAMAAVRLWMFMPFHRTWALDWSKVDQFVSVVERRFDLPEGYGDSVRAELAPRPGAVLSRLPDYRPLRVDVTAAEPDWAAITDSMVRGILRSATPERRDRLFPGDMRQFTHEGGGLGFAYGAAGVLWALSVCGFGRHPRHEEWLLDALRRQPPTQPGFYTGLHGIAYVLDHLGHHDVALDLLDRAEEPTARVTAPGMLSGLSGIGLNLLRFAERTGDSRHRDLAFACARRLAERWERGVGPREPVGLLGGWSGAALFFLRAYEAGGDRSFLDLAVRALHRELDHCVRTRNGSLHVEEKGVRTLVYLDGGSGGIGLVAGEVLRHVEDERLAEALPAIVLACQPEFVVEPQLFTGLSGIVAALSRMSAGDSSTEIGEIVGLRARRLLWYAVSYQGEVAFPGGQSYRLSMDLGTGTAGVLLGMTSARNRKFEFLPFLGDGVAPPVAT</sequence>
<comment type="caution">
    <text evidence="8">The sequence shown here is derived from an EMBL/GenBank/DDBJ whole genome shotgun (WGS) entry which is preliminary data.</text>
</comment>
<dbReference type="NCBIfam" id="NF038151">
    <property type="entry name" value="lanthi_synth_III"/>
    <property type="match status" value="1"/>
</dbReference>
<dbReference type="PANTHER" id="PTHR43289:SF6">
    <property type="entry name" value="SERINE_THREONINE-PROTEIN KINASE NEKL-3"/>
    <property type="match status" value="1"/>
</dbReference>
<evidence type="ECO:0000259" key="7">
    <source>
        <dbReference type="PROSITE" id="PS50011"/>
    </source>
</evidence>
<name>A0ABT1HUD9_STRSD</name>
<dbReference type="CDD" id="cd04791">
    <property type="entry name" value="LanC_SerThrkinase"/>
    <property type="match status" value="1"/>
</dbReference>
<dbReference type="SMART" id="SM01260">
    <property type="entry name" value="LANC_like"/>
    <property type="match status" value="1"/>
</dbReference>
<evidence type="ECO:0000256" key="1">
    <source>
        <dbReference type="ARBA" id="ARBA00012513"/>
    </source>
</evidence>
<feature type="domain" description="Protein kinase" evidence="7">
    <location>
        <begin position="226"/>
        <end position="496"/>
    </location>
</feature>
<dbReference type="EC" id="2.7.11.1" evidence="1"/>
<reference evidence="8 9" key="1">
    <citation type="submission" date="2022-06" db="EMBL/GenBank/DDBJ databases">
        <title>Genomic Encyclopedia of Archaeal and Bacterial Type Strains, Phase II (KMG-II): from individual species to whole genera.</title>
        <authorList>
            <person name="Goeker M."/>
        </authorList>
    </citation>
    <scope>NUCLEOTIDE SEQUENCE [LARGE SCALE GENOMIC DNA]</scope>
    <source>
        <strain evidence="8 9">DSM 40477</strain>
    </source>
</reference>